<comment type="caution">
    <text evidence="3">The sequence shown here is derived from an EMBL/GenBank/DDBJ whole genome shotgun (WGS) entry which is preliminary data.</text>
</comment>
<reference evidence="4" key="1">
    <citation type="journal article" date="2019" name="Int. J. Syst. Evol. Microbiol.">
        <title>The Global Catalogue of Microorganisms (GCM) 10K type strain sequencing project: providing services to taxonomists for standard genome sequencing and annotation.</title>
        <authorList>
            <consortium name="The Broad Institute Genomics Platform"/>
            <consortium name="The Broad Institute Genome Sequencing Center for Infectious Disease"/>
            <person name="Wu L."/>
            <person name="Ma J."/>
        </authorList>
    </citation>
    <scope>NUCLEOTIDE SEQUENCE [LARGE SCALE GENOMIC DNA]</scope>
    <source>
        <strain evidence="4">JCM 1405</strain>
    </source>
</reference>
<protein>
    <submittedName>
        <fullName evidence="3">Uncharacterized protein</fullName>
    </submittedName>
</protein>
<accession>A0ABP3UFW8</accession>
<keyword evidence="4" id="KW-1185">Reference proteome</keyword>
<evidence type="ECO:0000313" key="3">
    <source>
        <dbReference type="EMBL" id="GAA0729702.1"/>
    </source>
</evidence>
<gene>
    <name evidence="3" type="ORF">GCM10008905_30090</name>
</gene>
<keyword evidence="2" id="KW-1133">Transmembrane helix</keyword>
<evidence type="ECO:0000256" key="2">
    <source>
        <dbReference type="SAM" id="Phobius"/>
    </source>
</evidence>
<sequence length="112" mass="12799">MKMSDYLMLLAFTLVIIIGYNLLKIFVLSKYKPNKWIIFAIALAILTGSNTAKLGYDTIPGLAVSAVFAIFVLWFVDLFKDDRLEMKNVKGKKDIKMRPKAKPNRVKNNNEK</sequence>
<dbReference type="EMBL" id="BAAACF010000006">
    <property type="protein sequence ID" value="GAA0729702.1"/>
    <property type="molecule type" value="Genomic_DNA"/>
</dbReference>
<name>A0ABP3UFW8_9CLOT</name>
<keyword evidence="2" id="KW-0472">Membrane</keyword>
<organism evidence="3 4">
    <name type="scientific">Clostridium malenominatum</name>
    <dbReference type="NCBI Taxonomy" id="1539"/>
    <lineage>
        <taxon>Bacteria</taxon>
        <taxon>Bacillati</taxon>
        <taxon>Bacillota</taxon>
        <taxon>Clostridia</taxon>
        <taxon>Eubacteriales</taxon>
        <taxon>Clostridiaceae</taxon>
        <taxon>Clostridium</taxon>
    </lineage>
</organism>
<keyword evidence="2" id="KW-0812">Transmembrane</keyword>
<proteinExistence type="predicted"/>
<dbReference type="RefSeq" id="WP_343770977.1">
    <property type="nucleotide sequence ID" value="NZ_BAAACF010000006.1"/>
</dbReference>
<evidence type="ECO:0000256" key="1">
    <source>
        <dbReference type="SAM" id="MobiDB-lite"/>
    </source>
</evidence>
<dbReference type="Proteomes" id="UP001500339">
    <property type="component" value="Unassembled WGS sequence"/>
</dbReference>
<feature type="transmembrane region" description="Helical" evidence="2">
    <location>
        <begin position="6"/>
        <end position="23"/>
    </location>
</feature>
<evidence type="ECO:0000313" key="4">
    <source>
        <dbReference type="Proteomes" id="UP001500339"/>
    </source>
</evidence>
<feature type="region of interest" description="Disordered" evidence="1">
    <location>
        <begin position="92"/>
        <end position="112"/>
    </location>
</feature>
<feature type="transmembrane region" description="Helical" evidence="2">
    <location>
        <begin position="58"/>
        <end position="79"/>
    </location>
</feature>